<evidence type="ECO:0000313" key="1">
    <source>
        <dbReference type="EMBL" id="CAB4019954.1"/>
    </source>
</evidence>
<dbReference type="EMBL" id="CACRXK020010708">
    <property type="protein sequence ID" value="CAB4019954.1"/>
    <property type="molecule type" value="Genomic_DNA"/>
</dbReference>
<dbReference type="InterPro" id="IPR000477">
    <property type="entry name" value="RT_dom"/>
</dbReference>
<accession>A0A7D9EY72</accession>
<dbReference type="SUPFAM" id="SSF56672">
    <property type="entry name" value="DNA/RNA polymerases"/>
    <property type="match status" value="1"/>
</dbReference>
<reference evidence="1" key="1">
    <citation type="submission" date="2020-04" db="EMBL/GenBank/DDBJ databases">
        <authorList>
            <person name="Alioto T."/>
            <person name="Alioto T."/>
            <person name="Gomez Garrido J."/>
        </authorList>
    </citation>
    <scope>NUCLEOTIDE SEQUENCE</scope>
    <source>
        <strain evidence="1">A484AB</strain>
    </source>
</reference>
<dbReference type="PANTHER" id="PTHR47510:SF3">
    <property type="entry name" value="ENDO_EXONUCLEASE_PHOSPHATASE DOMAIN-CONTAINING PROTEIN"/>
    <property type="match status" value="1"/>
</dbReference>
<dbReference type="Proteomes" id="UP001152795">
    <property type="component" value="Unassembled WGS sequence"/>
</dbReference>
<dbReference type="InterPro" id="IPR043502">
    <property type="entry name" value="DNA/RNA_pol_sf"/>
</dbReference>
<sequence>MDFSDTLIEALSLNKPVYILGDLNCNMLNLINQPTRVTENSKTLIDVFLTSTPNLVAETKVVPISISDHDLVFASLNLKKERTKPVYIYARSYKHYNREAFLKDMSAAPWSVVDCFDDVEDSLNAFNLLFNEILDCRAPVKKIKIRNRPNPFVTDDIRELMKTRNHWRKEARKTNDLLAWASYRSLRGEVKRDLRVAEREYIAEQFRTNPNNTRCLWKTIRSCIPKKPANQRTFAKDDIVVANEFNSFFSSVGQTAITNIKSLAEKCNYDLSQSEFKPTYHPESEQFMFETVDCEEIREIVSSMPTNKSPGIDQISMRVIKDSLPAILPTITSIINTSLVSGIFPRDWKMAVITPISKDGNHEQANNNRPISLLPILSKVCERTVHNQMIPYLDTKQRISTQQSGNRRFHSTETSLIETTDSILNAIDGKELTAVVMLDMSKAFDSIDHNILLLKLQDVGVSPAALNWFSSYLSERFQVVRINNVLSDKLPVNSGVP</sequence>
<organism evidence="1 2">
    <name type="scientific">Paramuricea clavata</name>
    <name type="common">Red gorgonian</name>
    <name type="synonym">Violescent sea-whip</name>
    <dbReference type="NCBI Taxonomy" id="317549"/>
    <lineage>
        <taxon>Eukaryota</taxon>
        <taxon>Metazoa</taxon>
        <taxon>Cnidaria</taxon>
        <taxon>Anthozoa</taxon>
        <taxon>Octocorallia</taxon>
        <taxon>Malacalcyonacea</taxon>
        <taxon>Plexauridae</taxon>
        <taxon>Paramuricea</taxon>
    </lineage>
</organism>
<comment type="caution">
    <text evidence="1">The sequence shown here is derived from an EMBL/GenBank/DDBJ whole genome shotgun (WGS) entry which is preliminary data.</text>
</comment>
<dbReference type="Pfam" id="PF00078">
    <property type="entry name" value="RVT_1"/>
    <property type="match status" value="1"/>
</dbReference>
<evidence type="ECO:0000313" key="2">
    <source>
        <dbReference type="Proteomes" id="UP001152795"/>
    </source>
</evidence>
<gene>
    <name evidence="1" type="ORF">PACLA_8A085041</name>
</gene>
<dbReference type="AlphaFoldDB" id="A0A7D9EY72"/>
<name>A0A7D9EY72_PARCT</name>
<dbReference type="PANTHER" id="PTHR47510">
    <property type="entry name" value="REVERSE TRANSCRIPTASE DOMAIN-CONTAINING PROTEIN"/>
    <property type="match status" value="1"/>
</dbReference>
<proteinExistence type="predicted"/>
<protein>
    <submittedName>
        <fullName evidence="1">Uncharacterized protein</fullName>
    </submittedName>
</protein>
<dbReference type="OrthoDB" id="5985588at2759"/>
<dbReference type="PROSITE" id="PS50878">
    <property type="entry name" value="RT_POL"/>
    <property type="match status" value="1"/>
</dbReference>
<keyword evidence="2" id="KW-1185">Reference proteome</keyword>